<reference evidence="1 2" key="1">
    <citation type="submission" date="2020-08" db="EMBL/GenBank/DDBJ databases">
        <title>Cohnella phylogeny.</title>
        <authorList>
            <person name="Dunlap C."/>
        </authorList>
    </citation>
    <scope>NUCLEOTIDE SEQUENCE [LARGE SCALE GENOMIC DNA]</scope>
    <source>
        <strain evidence="1 2">DSM 25239</strain>
    </source>
</reference>
<dbReference type="AlphaFoldDB" id="A0A841U029"/>
<dbReference type="RefSeq" id="WP_185135275.1">
    <property type="nucleotide sequence ID" value="NZ_BORM01000011.1"/>
</dbReference>
<comment type="caution">
    <text evidence="1">The sequence shown here is derived from an EMBL/GenBank/DDBJ whole genome shotgun (WGS) entry which is preliminary data.</text>
</comment>
<keyword evidence="2" id="KW-1185">Reference proteome</keyword>
<dbReference type="EMBL" id="JACJVR010000026">
    <property type="protein sequence ID" value="MBB6691274.1"/>
    <property type="molecule type" value="Genomic_DNA"/>
</dbReference>
<dbReference type="Proteomes" id="UP000553776">
    <property type="component" value="Unassembled WGS sequence"/>
</dbReference>
<name>A0A841U029_9BACL</name>
<sequence length="55" mass="6481">MRKYYLAYNGKRVDVPLSREEAILLLFTTRGKVKGLSIQIYQNGRMIKQIPKKPR</sequence>
<gene>
    <name evidence="1" type="ORF">H7B90_07695</name>
</gene>
<proteinExistence type="predicted"/>
<evidence type="ECO:0000313" key="2">
    <source>
        <dbReference type="Proteomes" id="UP000553776"/>
    </source>
</evidence>
<accession>A0A841U029</accession>
<evidence type="ECO:0000313" key="1">
    <source>
        <dbReference type="EMBL" id="MBB6691274.1"/>
    </source>
</evidence>
<protein>
    <submittedName>
        <fullName evidence="1">Uncharacterized protein</fullName>
    </submittedName>
</protein>
<organism evidence="1 2">
    <name type="scientific">Cohnella xylanilytica</name>
    <dbReference type="NCBI Taxonomy" id="557555"/>
    <lineage>
        <taxon>Bacteria</taxon>
        <taxon>Bacillati</taxon>
        <taxon>Bacillota</taxon>
        <taxon>Bacilli</taxon>
        <taxon>Bacillales</taxon>
        <taxon>Paenibacillaceae</taxon>
        <taxon>Cohnella</taxon>
    </lineage>
</organism>